<evidence type="ECO:0008006" key="4">
    <source>
        <dbReference type="Google" id="ProtNLM"/>
    </source>
</evidence>
<evidence type="ECO:0000313" key="3">
    <source>
        <dbReference type="Proteomes" id="UP000730618"/>
    </source>
</evidence>
<organism evidence="2 3">
    <name type="scientific">Paenibacillus allorhizosphaerae</name>
    <dbReference type="NCBI Taxonomy" id="2849866"/>
    <lineage>
        <taxon>Bacteria</taxon>
        <taxon>Bacillati</taxon>
        <taxon>Bacillota</taxon>
        <taxon>Bacilli</taxon>
        <taxon>Bacillales</taxon>
        <taxon>Paenibacillaceae</taxon>
        <taxon>Paenibacillus</taxon>
    </lineage>
</organism>
<feature type="transmembrane region" description="Helical" evidence="1">
    <location>
        <begin position="21"/>
        <end position="42"/>
    </location>
</feature>
<feature type="transmembrane region" description="Helical" evidence="1">
    <location>
        <begin position="77"/>
        <end position="97"/>
    </location>
</feature>
<feature type="transmembrane region" description="Helical" evidence="1">
    <location>
        <begin position="190"/>
        <end position="209"/>
    </location>
</feature>
<name>A0ABN7TX31_9BACL</name>
<gene>
    <name evidence="2" type="ORF">PAECIP111802_05724</name>
</gene>
<dbReference type="EMBL" id="CAJVCE010000022">
    <property type="protein sequence ID" value="CAG7654278.1"/>
    <property type="molecule type" value="Genomic_DNA"/>
</dbReference>
<sequence>MVNMATAQSDVYLNPELRINLFSIASIAVFTQFICSVAHEVLGHALMAALSGGSLLHVSSVDADYNIEHLTVGLQRLIHSAGILMNFIVGIVVAIIAKQLLHASSNTRYFLWLLCHVNFFIGGGYMMALSFAGFGDVDAFVTGLPNPVFWKTALTLIGAVISFATLKHGVRTLDPFLGNEYGERRRRGRALTIFPYLVSGIMSVIAGLFNPVGMVLVAMSAAASSFGGQAFLAWMAAFIRIRKSGEPVELLTPVFSKTWIFLGILAFIVDVVVLGPGLPR</sequence>
<keyword evidence="1" id="KW-0812">Transmembrane</keyword>
<feature type="transmembrane region" description="Helical" evidence="1">
    <location>
        <begin position="109"/>
        <end position="128"/>
    </location>
</feature>
<comment type="caution">
    <text evidence="2">The sequence shown here is derived from an EMBL/GenBank/DDBJ whole genome shotgun (WGS) entry which is preliminary data.</text>
</comment>
<accession>A0ABN7TX31</accession>
<evidence type="ECO:0000256" key="1">
    <source>
        <dbReference type="SAM" id="Phobius"/>
    </source>
</evidence>
<feature type="transmembrane region" description="Helical" evidence="1">
    <location>
        <begin position="259"/>
        <end position="278"/>
    </location>
</feature>
<keyword evidence="1" id="KW-1133">Transmembrane helix</keyword>
<feature type="transmembrane region" description="Helical" evidence="1">
    <location>
        <begin position="148"/>
        <end position="170"/>
    </location>
</feature>
<proteinExistence type="predicted"/>
<feature type="transmembrane region" description="Helical" evidence="1">
    <location>
        <begin position="215"/>
        <end position="239"/>
    </location>
</feature>
<evidence type="ECO:0000313" key="2">
    <source>
        <dbReference type="EMBL" id="CAG7654278.1"/>
    </source>
</evidence>
<dbReference type="Proteomes" id="UP000730618">
    <property type="component" value="Unassembled WGS sequence"/>
</dbReference>
<keyword evidence="3" id="KW-1185">Reference proteome</keyword>
<reference evidence="2 3" key="1">
    <citation type="submission" date="2021-06" db="EMBL/GenBank/DDBJ databases">
        <authorList>
            <person name="Criscuolo A."/>
        </authorList>
    </citation>
    <scope>NUCLEOTIDE SEQUENCE [LARGE SCALE GENOMIC DNA]</scope>
    <source>
        <strain evidence="3">CIP 111802</strain>
    </source>
</reference>
<keyword evidence="1" id="KW-0472">Membrane</keyword>
<protein>
    <recommendedName>
        <fullName evidence="4">Site-2 protease family protein</fullName>
    </recommendedName>
</protein>